<keyword evidence="1" id="KW-0472">Membrane</keyword>
<evidence type="ECO:0000256" key="1">
    <source>
        <dbReference type="SAM" id="Phobius"/>
    </source>
</evidence>
<keyword evidence="1" id="KW-0812">Transmembrane</keyword>
<evidence type="ECO:0000313" key="3">
    <source>
        <dbReference type="Proteomes" id="UP000297253"/>
    </source>
</evidence>
<name>A0A4Y9JEY6_9STRE</name>
<keyword evidence="1" id="KW-1133">Transmembrane helix</keyword>
<feature type="transmembrane region" description="Helical" evidence="1">
    <location>
        <begin position="17"/>
        <end position="35"/>
    </location>
</feature>
<organism evidence="2 3">
    <name type="scientific">Streptococcus cuniculi</name>
    <dbReference type="NCBI Taxonomy" id="1432788"/>
    <lineage>
        <taxon>Bacteria</taxon>
        <taxon>Bacillati</taxon>
        <taxon>Bacillota</taxon>
        <taxon>Bacilli</taxon>
        <taxon>Lactobacillales</taxon>
        <taxon>Streptococcaceae</taxon>
        <taxon>Streptococcus</taxon>
    </lineage>
</organism>
<protein>
    <submittedName>
        <fullName evidence="2">Uncharacterized protein</fullName>
    </submittedName>
</protein>
<dbReference type="EMBL" id="SPPD01000002">
    <property type="protein sequence ID" value="TFU98524.1"/>
    <property type="molecule type" value="Genomic_DNA"/>
</dbReference>
<dbReference type="OrthoDB" id="2184460at2"/>
<sequence length="207" mass="23069">MAVTDKTIPKKSRWKKMIGILFLIIVLLTGGKIYMDRKKVDDLYRHGFSLLEEQIATYIVEHYAGVSKVEFSPIYVDRSTESLDIVPVIYDTDGNRAVLGGNVPKQNIMFATYGSHVGLTAIDFTIDGNHIIYLGNSKNGEEIDVSDSTVLPEAARIEKSRDIDDNIDALIADGQLTAIYKQDGGSPNAEIVYNLEIIRGEVDDKWQ</sequence>
<proteinExistence type="predicted"/>
<accession>A0A4Y9JEY6</accession>
<dbReference type="Proteomes" id="UP000297253">
    <property type="component" value="Unassembled WGS sequence"/>
</dbReference>
<comment type="caution">
    <text evidence="2">The sequence shown here is derived from an EMBL/GenBank/DDBJ whole genome shotgun (WGS) entry which is preliminary data.</text>
</comment>
<gene>
    <name evidence="2" type="ORF">E4T82_01790</name>
</gene>
<dbReference type="RefSeq" id="WP_135181197.1">
    <property type="nucleotide sequence ID" value="NZ_JADGKZ010000002.1"/>
</dbReference>
<dbReference type="AlphaFoldDB" id="A0A4Y9JEY6"/>
<reference evidence="2 3" key="1">
    <citation type="submission" date="2019-03" db="EMBL/GenBank/DDBJ databases">
        <title>Diversity of the mouse oral microbiome.</title>
        <authorList>
            <person name="Joseph S."/>
            <person name="Aduse-Opoku J."/>
            <person name="Curtis M."/>
            <person name="Wade W."/>
            <person name="Hashim A."/>
        </authorList>
    </citation>
    <scope>NUCLEOTIDE SEQUENCE [LARGE SCALE GENOMIC DNA]</scope>
    <source>
        <strain evidence="2 3">WM131</strain>
    </source>
</reference>
<evidence type="ECO:0000313" key="2">
    <source>
        <dbReference type="EMBL" id="TFU98524.1"/>
    </source>
</evidence>